<sequence>MKNVGFCQVGSSNIDTSFHKWVVGFGAVVPDYLGKLIPFSYGRYEGVVSVHQVELMALRDGLSMMLARGLLVEFIECDVLFIVQDISNHTFNSTDCILVEAIVDLLSCVGSSICYHVSQCKNMVVHTLASMELDSSFVCLQNDDSSISW</sequence>
<evidence type="ECO:0000313" key="2">
    <source>
        <dbReference type="EMBL" id="PON64532.1"/>
    </source>
</evidence>
<dbReference type="Proteomes" id="UP000237105">
    <property type="component" value="Unassembled WGS sequence"/>
</dbReference>
<dbReference type="EMBL" id="JXTB01000095">
    <property type="protein sequence ID" value="PON64532.1"/>
    <property type="molecule type" value="Genomic_DNA"/>
</dbReference>
<name>A0A2P5CU08_PARAD</name>
<dbReference type="GO" id="GO:0003676">
    <property type="term" value="F:nucleic acid binding"/>
    <property type="evidence" value="ECO:0007669"/>
    <property type="project" value="InterPro"/>
</dbReference>
<dbReference type="InterPro" id="IPR002156">
    <property type="entry name" value="RNaseH_domain"/>
</dbReference>
<accession>A0A2P5CU08</accession>
<dbReference type="OrthoDB" id="989172at2759"/>
<proteinExistence type="predicted"/>
<gene>
    <name evidence="2" type="ORF">PanWU01x14_124090</name>
</gene>
<organism evidence="2 3">
    <name type="scientific">Parasponia andersonii</name>
    <name type="common">Sponia andersonii</name>
    <dbReference type="NCBI Taxonomy" id="3476"/>
    <lineage>
        <taxon>Eukaryota</taxon>
        <taxon>Viridiplantae</taxon>
        <taxon>Streptophyta</taxon>
        <taxon>Embryophyta</taxon>
        <taxon>Tracheophyta</taxon>
        <taxon>Spermatophyta</taxon>
        <taxon>Magnoliopsida</taxon>
        <taxon>eudicotyledons</taxon>
        <taxon>Gunneridae</taxon>
        <taxon>Pentapetalae</taxon>
        <taxon>rosids</taxon>
        <taxon>fabids</taxon>
        <taxon>Rosales</taxon>
        <taxon>Cannabaceae</taxon>
        <taxon>Parasponia</taxon>
    </lineage>
</organism>
<dbReference type="Pfam" id="PF13456">
    <property type="entry name" value="RVT_3"/>
    <property type="match status" value="1"/>
</dbReference>
<reference evidence="3" key="1">
    <citation type="submission" date="2016-06" db="EMBL/GenBank/DDBJ databases">
        <title>Parallel loss of symbiosis genes in relatives of nitrogen-fixing non-legume Parasponia.</title>
        <authorList>
            <person name="Van Velzen R."/>
            <person name="Holmer R."/>
            <person name="Bu F."/>
            <person name="Rutten L."/>
            <person name="Van Zeijl A."/>
            <person name="Liu W."/>
            <person name="Santuari L."/>
            <person name="Cao Q."/>
            <person name="Sharma T."/>
            <person name="Shen D."/>
            <person name="Roswanjaya Y."/>
            <person name="Wardhani T."/>
            <person name="Kalhor M.S."/>
            <person name="Jansen J."/>
            <person name="Van den Hoogen J."/>
            <person name="Gungor B."/>
            <person name="Hartog M."/>
            <person name="Hontelez J."/>
            <person name="Verver J."/>
            <person name="Yang W.-C."/>
            <person name="Schijlen E."/>
            <person name="Repin R."/>
            <person name="Schilthuizen M."/>
            <person name="Schranz E."/>
            <person name="Heidstra R."/>
            <person name="Miyata K."/>
            <person name="Fedorova E."/>
            <person name="Kohlen W."/>
            <person name="Bisseling T."/>
            <person name="Smit S."/>
            <person name="Geurts R."/>
        </authorList>
    </citation>
    <scope>NUCLEOTIDE SEQUENCE [LARGE SCALE GENOMIC DNA]</scope>
    <source>
        <strain evidence="3">cv. WU1-14</strain>
    </source>
</reference>
<dbReference type="PANTHER" id="PTHR47723">
    <property type="entry name" value="OS05G0353850 PROTEIN"/>
    <property type="match status" value="1"/>
</dbReference>
<dbReference type="PANTHER" id="PTHR47723:SF19">
    <property type="entry name" value="POLYNUCLEOTIDYL TRANSFERASE, RIBONUCLEASE H-LIKE SUPERFAMILY PROTEIN"/>
    <property type="match status" value="1"/>
</dbReference>
<evidence type="ECO:0000313" key="3">
    <source>
        <dbReference type="Proteomes" id="UP000237105"/>
    </source>
</evidence>
<evidence type="ECO:0000259" key="1">
    <source>
        <dbReference type="Pfam" id="PF13456"/>
    </source>
</evidence>
<keyword evidence="3" id="KW-1185">Reference proteome</keyword>
<protein>
    <recommendedName>
        <fullName evidence="1">RNase H type-1 domain-containing protein</fullName>
    </recommendedName>
</protein>
<comment type="caution">
    <text evidence="2">The sequence shown here is derived from an EMBL/GenBank/DDBJ whole genome shotgun (WGS) entry which is preliminary data.</text>
</comment>
<dbReference type="InterPro" id="IPR053151">
    <property type="entry name" value="RNase_H-like"/>
</dbReference>
<dbReference type="AlphaFoldDB" id="A0A2P5CU08"/>
<dbReference type="GO" id="GO:0004523">
    <property type="term" value="F:RNA-DNA hybrid ribonuclease activity"/>
    <property type="evidence" value="ECO:0007669"/>
    <property type="project" value="InterPro"/>
</dbReference>
<feature type="domain" description="RNase H type-1" evidence="1">
    <location>
        <begin position="24"/>
        <end position="131"/>
    </location>
</feature>